<feature type="region of interest" description="Disordered" evidence="1">
    <location>
        <begin position="70"/>
        <end position="92"/>
    </location>
</feature>
<name>A0A6D2K2D9_9BRAS</name>
<protein>
    <submittedName>
        <fullName evidence="2">Uncharacterized protein</fullName>
    </submittedName>
</protein>
<gene>
    <name evidence="2" type="ORF">MERR_LOCUS34654</name>
</gene>
<evidence type="ECO:0000256" key="1">
    <source>
        <dbReference type="SAM" id="MobiDB-lite"/>
    </source>
</evidence>
<dbReference type="AlphaFoldDB" id="A0A6D2K2D9"/>
<feature type="compositionally biased region" description="Low complexity" evidence="1">
    <location>
        <begin position="79"/>
        <end position="92"/>
    </location>
</feature>
<organism evidence="2 3">
    <name type="scientific">Microthlaspi erraticum</name>
    <dbReference type="NCBI Taxonomy" id="1685480"/>
    <lineage>
        <taxon>Eukaryota</taxon>
        <taxon>Viridiplantae</taxon>
        <taxon>Streptophyta</taxon>
        <taxon>Embryophyta</taxon>
        <taxon>Tracheophyta</taxon>
        <taxon>Spermatophyta</taxon>
        <taxon>Magnoliopsida</taxon>
        <taxon>eudicotyledons</taxon>
        <taxon>Gunneridae</taxon>
        <taxon>Pentapetalae</taxon>
        <taxon>rosids</taxon>
        <taxon>malvids</taxon>
        <taxon>Brassicales</taxon>
        <taxon>Brassicaceae</taxon>
        <taxon>Coluteocarpeae</taxon>
        <taxon>Microthlaspi</taxon>
    </lineage>
</organism>
<evidence type="ECO:0000313" key="2">
    <source>
        <dbReference type="EMBL" id="CAA7047419.1"/>
    </source>
</evidence>
<sequence length="92" mass="10069">MEEVAKELDQEAVGEFEAKEQLVPEEALTIPTGPVTSPTLGIKKQVDLSVLFFPAKVLSLWVFLGTMADGKEDEEDSNKSLSESLLEQSRSS</sequence>
<dbReference type="Proteomes" id="UP000467841">
    <property type="component" value="Unassembled WGS sequence"/>
</dbReference>
<accession>A0A6D2K2D9</accession>
<comment type="caution">
    <text evidence="2">The sequence shown here is derived from an EMBL/GenBank/DDBJ whole genome shotgun (WGS) entry which is preliminary data.</text>
</comment>
<proteinExistence type="predicted"/>
<keyword evidence="3" id="KW-1185">Reference proteome</keyword>
<evidence type="ECO:0000313" key="3">
    <source>
        <dbReference type="Proteomes" id="UP000467841"/>
    </source>
</evidence>
<dbReference type="EMBL" id="CACVBM020001373">
    <property type="protein sequence ID" value="CAA7047419.1"/>
    <property type="molecule type" value="Genomic_DNA"/>
</dbReference>
<reference evidence="2" key="1">
    <citation type="submission" date="2020-01" db="EMBL/GenBank/DDBJ databases">
        <authorList>
            <person name="Mishra B."/>
        </authorList>
    </citation>
    <scope>NUCLEOTIDE SEQUENCE [LARGE SCALE GENOMIC DNA]</scope>
</reference>